<comment type="caution">
    <text evidence="3">The sequence shown here is derived from an EMBL/GenBank/DDBJ whole genome shotgun (WGS) entry which is preliminary data.</text>
</comment>
<evidence type="ECO:0000313" key="4">
    <source>
        <dbReference type="Proteomes" id="UP000521017"/>
    </source>
</evidence>
<organism evidence="3 4">
    <name type="scientific">Pedobacter cryoconitis</name>
    <dbReference type="NCBI Taxonomy" id="188932"/>
    <lineage>
        <taxon>Bacteria</taxon>
        <taxon>Pseudomonadati</taxon>
        <taxon>Bacteroidota</taxon>
        <taxon>Sphingobacteriia</taxon>
        <taxon>Sphingobacteriales</taxon>
        <taxon>Sphingobacteriaceae</taxon>
        <taxon>Pedobacter</taxon>
    </lineage>
</organism>
<dbReference type="EMBL" id="JACHCC010000002">
    <property type="protein sequence ID" value="MBB6498623.1"/>
    <property type="molecule type" value="Genomic_DNA"/>
</dbReference>
<protein>
    <recommendedName>
        <fullName evidence="2">Outer membrane protein beta-barrel domain-containing protein</fullName>
    </recommendedName>
</protein>
<evidence type="ECO:0000313" key="3">
    <source>
        <dbReference type="EMBL" id="MBB6498623.1"/>
    </source>
</evidence>
<proteinExistence type="predicted"/>
<dbReference type="Pfam" id="PF13568">
    <property type="entry name" value="OMP_b-brl_2"/>
    <property type="match status" value="1"/>
</dbReference>
<evidence type="ECO:0000256" key="1">
    <source>
        <dbReference type="SAM" id="SignalP"/>
    </source>
</evidence>
<gene>
    <name evidence="3" type="ORF">HDF25_000760</name>
</gene>
<feature type="signal peptide" evidence="1">
    <location>
        <begin position="1"/>
        <end position="24"/>
    </location>
</feature>
<evidence type="ECO:0000259" key="2">
    <source>
        <dbReference type="Pfam" id="PF13568"/>
    </source>
</evidence>
<feature type="chain" id="PRO_5030837635" description="Outer membrane protein beta-barrel domain-containing protein" evidence="1">
    <location>
        <begin position="25"/>
        <end position="232"/>
    </location>
</feature>
<dbReference type="InterPro" id="IPR025665">
    <property type="entry name" value="Beta-barrel_OMP_2"/>
</dbReference>
<name>A0A7X0J0M3_9SPHI</name>
<dbReference type="AlphaFoldDB" id="A0A7X0J0M3"/>
<keyword evidence="1" id="KW-0732">Signal</keyword>
<sequence length="232" mass="25446">MKHKKIQLPLLLVILISASNITNAQTRFGIQAGVSFSNVKEKMENGSKANTQSLPGLLIGLTADVPLTDDFYIQPALLYNRKGFKQESGGFYGSATNFKVKADYIELPVNFLYKPKMGMGNLILGVGPYIGYGTGGKWKSDSEILLGDIRIKGEGSVAFRNDGSFRNDSEYTYGKPFDYGFNATLGYEFRNSLTLQITGTAGLANLVPRFNDYQPDGSLRNKGFGIAIGYKF</sequence>
<feature type="domain" description="Outer membrane protein beta-barrel" evidence="2">
    <location>
        <begin position="24"/>
        <end position="206"/>
    </location>
</feature>
<accession>A0A7X0J0M3</accession>
<reference evidence="3 4" key="1">
    <citation type="submission" date="2020-08" db="EMBL/GenBank/DDBJ databases">
        <title>Genomic Encyclopedia of Type Strains, Phase IV (KMG-V): Genome sequencing to study the core and pangenomes of soil and plant-associated prokaryotes.</title>
        <authorList>
            <person name="Whitman W."/>
        </authorList>
    </citation>
    <scope>NUCLEOTIDE SEQUENCE [LARGE SCALE GENOMIC DNA]</scope>
    <source>
        <strain evidence="3 4">M2T3</strain>
    </source>
</reference>
<dbReference type="RefSeq" id="WP_184622915.1">
    <property type="nucleotide sequence ID" value="NZ_JACHCC010000002.1"/>
</dbReference>
<dbReference type="Proteomes" id="UP000521017">
    <property type="component" value="Unassembled WGS sequence"/>
</dbReference>